<evidence type="ECO:0000313" key="2">
    <source>
        <dbReference type="Proteomes" id="UP000235584"/>
    </source>
</evidence>
<keyword evidence="2" id="KW-1185">Reference proteome</keyword>
<dbReference type="AlphaFoldDB" id="A0A2K9NXU6"/>
<organism evidence="1 2">
    <name type="scientific">Bacteriovorax stolpii</name>
    <name type="common">Bdellovibrio stolpii</name>
    <dbReference type="NCBI Taxonomy" id="960"/>
    <lineage>
        <taxon>Bacteria</taxon>
        <taxon>Pseudomonadati</taxon>
        <taxon>Bdellovibrionota</taxon>
        <taxon>Bacteriovoracia</taxon>
        <taxon>Bacteriovoracales</taxon>
        <taxon>Bacteriovoracaceae</taxon>
        <taxon>Bacteriovorax</taxon>
    </lineage>
</organism>
<dbReference type="Proteomes" id="UP000235584">
    <property type="component" value="Chromosome"/>
</dbReference>
<dbReference type="PROSITE" id="PS51352">
    <property type="entry name" value="THIOREDOXIN_2"/>
    <property type="match status" value="1"/>
</dbReference>
<dbReference type="PANTHER" id="PTHR43640:SF1">
    <property type="entry name" value="THIOREDOXIN-DEPENDENT PEROXIREDOXIN"/>
    <property type="match status" value="1"/>
</dbReference>
<protein>
    <submittedName>
        <fullName evidence="1">Uncharacterized protein</fullName>
    </submittedName>
</protein>
<dbReference type="Pfam" id="PF00578">
    <property type="entry name" value="AhpC-TSA"/>
    <property type="match status" value="1"/>
</dbReference>
<dbReference type="SUPFAM" id="SSF52833">
    <property type="entry name" value="Thioredoxin-like"/>
    <property type="match status" value="1"/>
</dbReference>
<accession>A0A2K9NXU6</accession>
<dbReference type="EMBL" id="CP025704">
    <property type="protein sequence ID" value="AUN99584.1"/>
    <property type="molecule type" value="Genomic_DNA"/>
</dbReference>
<dbReference type="InterPro" id="IPR013766">
    <property type="entry name" value="Thioredoxin_domain"/>
</dbReference>
<sequence length="176" mass="19804">MKSIFLFLFACFSLGVSAATMPTLTSYPSGKEKNLNTDKKTKVLVFLSKTCPCTQQNIPYINEMAKTFPEIEFIGVHSVRNATAKDIEEIRQNYKAEFPIIDDSDLKMADFLKANRTPQTFILNESNEVLYSGGVTERTNPYSAKKLYLKNALTELANNLAITEKETRSLGCIILR</sequence>
<dbReference type="InterPro" id="IPR036249">
    <property type="entry name" value="Thioredoxin-like_sf"/>
</dbReference>
<dbReference type="GO" id="GO:0016209">
    <property type="term" value="F:antioxidant activity"/>
    <property type="evidence" value="ECO:0007669"/>
    <property type="project" value="InterPro"/>
</dbReference>
<dbReference type="RefSeq" id="WP_102244875.1">
    <property type="nucleotide sequence ID" value="NZ_CP025704.1"/>
</dbReference>
<reference evidence="1 2" key="1">
    <citation type="submission" date="2018-01" db="EMBL/GenBank/DDBJ databases">
        <title>Complete genome sequence of Bacteriovorax stolpii DSM12778.</title>
        <authorList>
            <person name="Tang B."/>
            <person name="Chang J."/>
        </authorList>
    </citation>
    <scope>NUCLEOTIDE SEQUENCE [LARGE SCALE GENOMIC DNA]</scope>
    <source>
        <strain evidence="1 2">DSM 12778</strain>
    </source>
</reference>
<gene>
    <name evidence="1" type="ORF">C0V70_16015</name>
</gene>
<dbReference type="Gene3D" id="3.40.30.10">
    <property type="entry name" value="Glutaredoxin"/>
    <property type="match status" value="1"/>
</dbReference>
<dbReference type="InterPro" id="IPR047262">
    <property type="entry name" value="PRX-like1"/>
</dbReference>
<dbReference type="KEGG" id="bsto:C0V70_16015"/>
<dbReference type="InterPro" id="IPR000866">
    <property type="entry name" value="AhpC/TSA"/>
</dbReference>
<evidence type="ECO:0000313" key="1">
    <source>
        <dbReference type="EMBL" id="AUN99584.1"/>
    </source>
</evidence>
<dbReference type="GO" id="GO:0016491">
    <property type="term" value="F:oxidoreductase activity"/>
    <property type="evidence" value="ECO:0007669"/>
    <property type="project" value="InterPro"/>
</dbReference>
<name>A0A2K9NXU6_BACTC</name>
<proteinExistence type="predicted"/>
<dbReference type="OrthoDB" id="5521369at2"/>
<dbReference type="PANTHER" id="PTHR43640">
    <property type="entry name" value="OS07G0260300 PROTEIN"/>
    <property type="match status" value="1"/>
</dbReference>